<evidence type="ECO:0000256" key="1">
    <source>
        <dbReference type="PROSITE-ProRule" id="PRU00339"/>
    </source>
</evidence>
<dbReference type="OrthoDB" id="9815010at2"/>
<feature type="chain" id="PRO_5021773842" evidence="2">
    <location>
        <begin position="25"/>
        <end position="183"/>
    </location>
</feature>
<dbReference type="Proteomes" id="UP000318590">
    <property type="component" value="Unassembled WGS sequence"/>
</dbReference>
<accession>A0A547Q378</accession>
<keyword evidence="1" id="KW-0802">TPR repeat</keyword>
<dbReference type="EMBL" id="VFSV01000012">
    <property type="protein sequence ID" value="TRD20820.1"/>
    <property type="molecule type" value="Genomic_DNA"/>
</dbReference>
<dbReference type="InterPro" id="IPR019734">
    <property type="entry name" value="TPR_rpt"/>
</dbReference>
<dbReference type="SMART" id="SM00028">
    <property type="entry name" value="TPR"/>
    <property type="match status" value="2"/>
</dbReference>
<organism evidence="3 4">
    <name type="scientific">Palleronia caenipelagi</name>
    <dbReference type="NCBI Taxonomy" id="2489174"/>
    <lineage>
        <taxon>Bacteria</taxon>
        <taxon>Pseudomonadati</taxon>
        <taxon>Pseudomonadota</taxon>
        <taxon>Alphaproteobacteria</taxon>
        <taxon>Rhodobacterales</taxon>
        <taxon>Roseobacteraceae</taxon>
        <taxon>Palleronia</taxon>
    </lineage>
</organism>
<proteinExistence type="predicted"/>
<dbReference type="Gene3D" id="1.25.40.10">
    <property type="entry name" value="Tetratricopeptide repeat domain"/>
    <property type="match status" value="1"/>
</dbReference>
<dbReference type="InterPro" id="IPR011990">
    <property type="entry name" value="TPR-like_helical_dom_sf"/>
</dbReference>
<reference evidence="3 4" key="1">
    <citation type="submission" date="2019-06" db="EMBL/GenBank/DDBJ databases">
        <title>Paenimaribius caenipelagi gen. nov., sp. nov., isolated from a tidal flat.</title>
        <authorList>
            <person name="Yoon J.-H."/>
        </authorList>
    </citation>
    <scope>NUCLEOTIDE SEQUENCE [LARGE SCALE GENOMIC DNA]</scope>
    <source>
        <strain evidence="3 4">JBTF-M29</strain>
    </source>
</reference>
<dbReference type="Pfam" id="PF13432">
    <property type="entry name" value="TPR_16"/>
    <property type="match status" value="1"/>
</dbReference>
<dbReference type="PROSITE" id="PS50005">
    <property type="entry name" value="TPR"/>
    <property type="match status" value="1"/>
</dbReference>
<protein>
    <submittedName>
        <fullName evidence="3">Tetratricopeptide repeat protein</fullName>
    </submittedName>
</protein>
<feature type="signal peptide" evidence="2">
    <location>
        <begin position="1"/>
        <end position="24"/>
    </location>
</feature>
<keyword evidence="2" id="KW-0732">Signal</keyword>
<feature type="repeat" description="TPR" evidence="1">
    <location>
        <begin position="97"/>
        <end position="130"/>
    </location>
</feature>
<sequence length="183" mass="18982">MTRISHKLKSLVAAAFIFSAPAFAEGDRLDSLFEALATAEGTDAEQIAEKIALEWSKSGSAAMDLLLDRGRDALEAGDTASAIGHLTALVDHAPDFAEAYNSRAVAYFGAKTYGPALADIQMALALNPRHFGAMGGLALIAEEIGAPAIARDALAALIALYPGNEDAVAALGRLEQELDGTAL</sequence>
<dbReference type="AlphaFoldDB" id="A0A547Q378"/>
<keyword evidence="4" id="KW-1185">Reference proteome</keyword>
<comment type="caution">
    <text evidence="3">The sequence shown here is derived from an EMBL/GenBank/DDBJ whole genome shotgun (WGS) entry which is preliminary data.</text>
</comment>
<evidence type="ECO:0000313" key="4">
    <source>
        <dbReference type="Proteomes" id="UP000318590"/>
    </source>
</evidence>
<gene>
    <name evidence="3" type="ORF">FEV53_09345</name>
</gene>
<evidence type="ECO:0000313" key="3">
    <source>
        <dbReference type="EMBL" id="TRD20820.1"/>
    </source>
</evidence>
<dbReference type="SUPFAM" id="SSF48452">
    <property type="entry name" value="TPR-like"/>
    <property type="match status" value="1"/>
</dbReference>
<name>A0A547Q378_9RHOB</name>
<evidence type="ECO:0000256" key="2">
    <source>
        <dbReference type="SAM" id="SignalP"/>
    </source>
</evidence>